<dbReference type="eggNOG" id="KOG0324">
    <property type="taxonomic scope" value="Eukaryota"/>
</dbReference>
<dbReference type="AlphaFoldDB" id="A0A1I7SDN1"/>
<evidence type="ECO:0000256" key="2">
    <source>
        <dbReference type="ARBA" id="ARBA00022670"/>
    </source>
</evidence>
<evidence type="ECO:0000313" key="6">
    <source>
        <dbReference type="EMBL" id="CAD5230050.1"/>
    </source>
</evidence>
<dbReference type="OrthoDB" id="412286at2759"/>
<dbReference type="SMR" id="A0A1I7SDN1"/>
<gene>
    <name evidence="6" type="ORF">BXYJ_LOCUS10793</name>
</gene>
<name>A0A1I7SDN1_BURXY</name>
<feature type="region of interest" description="Disordered" evidence="4">
    <location>
        <begin position="242"/>
        <end position="265"/>
    </location>
</feature>
<reference evidence="9" key="1">
    <citation type="submission" date="2016-11" db="UniProtKB">
        <authorList>
            <consortium name="WormBaseParasite"/>
        </authorList>
    </citation>
    <scope>IDENTIFICATION</scope>
</reference>
<dbReference type="WBParaSite" id="BXY_1113800.1">
    <property type="protein sequence ID" value="BXY_1113800.1"/>
    <property type="gene ID" value="BXY_1113800"/>
</dbReference>
<sequence>MPVPVRLNVYDMYWLNDYASPIGFGIFHSGVEVHGVEYAYGGHQFPCSGIFHNEPQDAEELGENFKFRESILIGETSLTKKAVEKLAKSWGDEYRGDRYHLITKNCNHFTAEFARELTGIEVPGWVNRLANVSNSIPFLDKWIPQEWLTPMALAESLDREEKKTLNYPVERAEEALFECGSPNSRRKMSNEQNLNPGTRRSFFTRRVSEITGGSVPNTARTVGNNTTQVFSRFWNSIKNLASEENSPTTSNGIRLPAKKGPVEID</sequence>
<keyword evidence="8" id="KW-1185">Reference proteome</keyword>
<dbReference type="InterPro" id="IPR008580">
    <property type="entry name" value="PPPDE_dom"/>
</dbReference>
<evidence type="ECO:0000313" key="9">
    <source>
        <dbReference type="WBParaSite" id="BXY_1113800.1"/>
    </source>
</evidence>
<dbReference type="EMBL" id="CAJFCV020000005">
    <property type="protein sequence ID" value="CAG9120908.1"/>
    <property type="molecule type" value="Genomic_DNA"/>
</dbReference>
<evidence type="ECO:0000256" key="1">
    <source>
        <dbReference type="ARBA" id="ARBA00008140"/>
    </source>
</evidence>
<dbReference type="GO" id="GO:0016579">
    <property type="term" value="P:protein deubiquitination"/>
    <property type="evidence" value="ECO:0007669"/>
    <property type="project" value="TreeGrafter"/>
</dbReference>
<dbReference type="SMART" id="SM01179">
    <property type="entry name" value="DUF862"/>
    <property type="match status" value="1"/>
</dbReference>
<dbReference type="Proteomes" id="UP000659654">
    <property type="component" value="Unassembled WGS sequence"/>
</dbReference>
<dbReference type="Pfam" id="PF05903">
    <property type="entry name" value="Peptidase_C97"/>
    <property type="match status" value="1"/>
</dbReference>
<dbReference type="Gene3D" id="3.90.1720.30">
    <property type="entry name" value="PPPDE domains"/>
    <property type="match status" value="1"/>
</dbReference>
<reference evidence="6" key="2">
    <citation type="submission" date="2020-09" db="EMBL/GenBank/DDBJ databases">
        <authorList>
            <person name="Kikuchi T."/>
        </authorList>
    </citation>
    <scope>NUCLEOTIDE SEQUENCE</scope>
    <source>
        <strain evidence="6">Ka4C1</strain>
    </source>
</reference>
<dbReference type="Proteomes" id="UP000095284">
    <property type="component" value="Unplaced"/>
</dbReference>
<protein>
    <submittedName>
        <fullName evidence="6">(pine wood nematode) hypothetical protein</fullName>
    </submittedName>
    <submittedName>
        <fullName evidence="9">DUF862 domain-containing protein</fullName>
    </submittedName>
</protein>
<dbReference type="InterPro" id="IPR042266">
    <property type="entry name" value="PPPDE_sf"/>
</dbReference>
<comment type="similarity">
    <text evidence="1">Belongs to the DeSI family.</text>
</comment>
<feature type="domain" description="PPPDE" evidence="5">
    <location>
        <begin position="3"/>
        <end position="147"/>
    </location>
</feature>
<organism evidence="7 9">
    <name type="scientific">Bursaphelenchus xylophilus</name>
    <name type="common">Pinewood nematode worm</name>
    <name type="synonym">Aphelenchoides xylophilus</name>
    <dbReference type="NCBI Taxonomy" id="6326"/>
    <lineage>
        <taxon>Eukaryota</taxon>
        <taxon>Metazoa</taxon>
        <taxon>Ecdysozoa</taxon>
        <taxon>Nematoda</taxon>
        <taxon>Chromadorea</taxon>
        <taxon>Rhabditida</taxon>
        <taxon>Tylenchina</taxon>
        <taxon>Tylenchomorpha</taxon>
        <taxon>Aphelenchoidea</taxon>
        <taxon>Aphelenchoididae</taxon>
        <taxon>Bursaphelenchus</taxon>
    </lineage>
</organism>
<evidence type="ECO:0000256" key="4">
    <source>
        <dbReference type="SAM" id="MobiDB-lite"/>
    </source>
</evidence>
<keyword evidence="3" id="KW-0378">Hydrolase</keyword>
<evidence type="ECO:0000313" key="7">
    <source>
        <dbReference type="Proteomes" id="UP000095284"/>
    </source>
</evidence>
<dbReference type="PROSITE" id="PS51858">
    <property type="entry name" value="PPPDE"/>
    <property type="match status" value="1"/>
</dbReference>
<evidence type="ECO:0000259" key="5">
    <source>
        <dbReference type="PROSITE" id="PS51858"/>
    </source>
</evidence>
<dbReference type="GO" id="GO:0006508">
    <property type="term" value="P:proteolysis"/>
    <property type="evidence" value="ECO:0007669"/>
    <property type="project" value="UniProtKB-KW"/>
</dbReference>
<dbReference type="PANTHER" id="PTHR12378:SF80">
    <property type="entry name" value="IP06716P-RELATED"/>
    <property type="match status" value="1"/>
</dbReference>
<keyword evidence="2" id="KW-0645">Protease</keyword>
<dbReference type="EMBL" id="CAJFDI010000005">
    <property type="protein sequence ID" value="CAD5230050.1"/>
    <property type="molecule type" value="Genomic_DNA"/>
</dbReference>
<evidence type="ECO:0000256" key="3">
    <source>
        <dbReference type="ARBA" id="ARBA00022801"/>
    </source>
</evidence>
<evidence type="ECO:0000313" key="8">
    <source>
        <dbReference type="Proteomes" id="UP000659654"/>
    </source>
</evidence>
<accession>A0A1I7SDN1</accession>
<dbReference type="Proteomes" id="UP000582659">
    <property type="component" value="Unassembled WGS sequence"/>
</dbReference>
<dbReference type="PANTHER" id="PTHR12378">
    <property type="entry name" value="DESUMOYLATING ISOPEPTIDASE"/>
    <property type="match status" value="1"/>
</dbReference>
<dbReference type="GO" id="GO:0101005">
    <property type="term" value="F:deubiquitinase activity"/>
    <property type="evidence" value="ECO:0007669"/>
    <property type="project" value="TreeGrafter"/>
</dbReference>
<proteinExistence type="inferred from homology"/>
<feature type="compositionally biased region" description="Polar residues" evidence="4">
    <location>
        <begin position="242"/>
        <end position="252"/>
    </location>
</feature>